<gene>
    <name evidence="3" type="ORF">SO802_001176</name>
</gene>
<keyword evidence="1" id="KW-0472">Membrane</keyword>
<dbReference type="PANTHER" id="PTHR46890">
    <property type="entry name" value="NON-LTR RETROLELEMENT REVERSE TRANSCRIPTASE-LIKE PROTEIN-RELATED"/>
    <property type="match status" value="1"/>
</dbReference>
<evidence type="ECO:0000259" key="2">
    <source>
        <dbReference type="Pfam" id="PF00078"/>
    </source>
</evidence>
<dbReference type="InterPro" id="IPR000477">
    <property type="entry name" value="RT_dom"/>
</dbReference>
<name>A0AAW2DTN7_9ROSI</name>
<feature type="domain" description="Reverse transcriptase" evidence="2">
    <location>
        <begin position="123"/>
        <end position="209"/>
    </location>
</feature>
<dbReference type="Proteomes" id="UP001459277">
    <property type="component" value="Unassembled WGS sequence"/>
</dbReference>
<dbReference type="Pfam" id="PF00078">
    <property type="entry name" value="RVT_1"/>
    <property type="match status" value="1"/>
</dbReference>
<accession>A0AAW2DTN7</accession>
<protein>
    <recommendedName>
        <fullName evidence="2">Reverse transcriptase domain-containing protein</fullName>
    </recommendedName>
</protein>
<proteinExistence type="predicted"/>
<organism evidence="3 4">
    <name type="scientific">Lithocarpus litseifolius</name>
    <dbReference type="NCBI Taxonomy" id="425828"/>
    <lineage>
        <taxon>Eukaryota</taxon>
        <taxon>Viridiplantae</taxon>
        <taxon>Streptophyta</taxon>
        <taxon>Embryophyta</taxon>
        <taxon>Tracheophyta</taxon>
        <taxon>Spermatophyta</taxon>
        <taxon>Magnoliopsida</taxon>
        <taxon>eudicotyledons</taxon>
        <taxon>Gunneridae</taxon>
        <taxon>Pentapetalae</taxon>
        <taxon>rosids</taxon>
        <taxon>fabids</taxon>
        <taxon>Fagales</taxon>
        <taxon>Fagaceae</taxon>
        <taxon>Lithocarpus</taxon>
    </lineage>
</organism>
<dbReference type="InterPro" id="IPR052343">
    <property type="entry name" value="Retrotransposon-Effector_Assoc"/>
</dbReference>
<comment type="caution">
    <text evidence="3">The sequence shown here is derived from an EMBL/GenBank/DDBJ whole genome shotgun (WGS) entry which is preliminary data.</text>
</comment>
<keyword evidence="1" id="KW-1133">Transmembrane helix</keyword>
<feature type="transmembrane region" description="Helical" evidence="1">
    <location>
        <begin position="201"/>
        <end position="220"/>
    </location>
</feature>
<dbReference type="PANTHER" id="PTHR46890:SF48">
    <property type="entry name" value="RNA-DIRECTED DNA POLYMERASE"/>
    <property type="match status" value="1"/>
</dbReference>
<dbReference type="AlphaFoldDB" id="A0AAW2DTN7"/>
<keyword evidence="1" id="KW-0812">Transmembrane</keyword>
<keyword evidence="4" id="KW-1185">Reference proteome</keyword>
<evidence type="ECO:0000313" key="3">
    <source>
        <dbReference type="EMBL" id="KAL0014107.1"/>
    </source>
</evidence>
<reference evidence="3 4" key="1">
    <citation type="submission" date="2024-01" db="EMBL/GenBank/DDBJ databases">
        <title>A telomere-to-telomere, gap-free genome of sweet tea (Lithocarpus litseifolius).</title>
        <authorList>
            <person name="Zhou J."/>
        </authorList>
    </citation>
    <scope>NUCLEOTIDE SEQUENCE [LARGE SCALE GENOMIC DNA]</scope>
    <source>
        <strain evidence="3">Zhou-2022a</strain>
        <tissue evidence="3">Leaf</tissue>
    </source>
</reference>
<dbReference type="EMBL" id="JAZDWU010000001">
    <property type="protein sequence ID" value="KAL0014107.1"/>
    <property type="molecule type" value="Genomic_DNA"/>
</dbReference>
<evidence type="ECO:0000313" key="4">
    <source>
        <dbReference type="Proteomes" id="UP001459277"/>
    </source>
</evidence>
<sequence>MDKGARMWLQRSKVQWAKYGDRNSKYFHARATQRLRHNSIHALKKGDGNWCQSQEEVAEYIVTYYKELFNLANPTNLENTNQFVNTIITEEMNAKLVADFEASEVHDAIKQMAPLKAPGPDANRLKKILPNIITENQSAFTKSRLISDNILVAFEFLHSMQRHTGKDDYMAIKLDISKAYDRVEWVYLEAVMRKMDFDEKWIRLMITCITTVSYSILISGEPKG</sequence>
<evidence type="ECO:0000256" key="1">
    <source>
        <dbReference type="SAM" id="Phobius"/>
    </source>
</evidence>